<dbReference type="InterPro" id="IPR011010">
    <property type="entry name" value="DNA_brk_join_enz"/>
</dbReference>
<evidence type="ECO:0000256" key="3">
    <source>
        <dbReference type="ARBA" id="ARBA00023172"/>
    </source>
</evidence>
<dbReference type="Gene3D" id="1.10.443.10">
    <property type="entry name" value="Intergrase catalytic core"/>
    <property type="match status" value="1"/>
</dbReference>
<dbReference type="Gene3D" id="1.10.150.130">
    <property type="match status" value="1"/>
</dbReference>
<evidence type="ECO:0000256" key="5">
    <source>
        <dbReference type="SAM" id="MobiDB-lite"/>
    </source>
</evidence>
<feature type="region of interest" description="Disordered" evidence="5">
    <location>
        <begin position="18"/>
        <end position="43"/>
    </location>
</feature>
<keyword evidence="9" id="KW-1185">Reference proteome</keyword>
<dbReference type="SUPFAM" id="SSF56349">
    <property type="entry name" value="DNA breaking-rejoining enzymes"/>
    <property type="match status" value="1"/>
</dbReference>
<dbReference type="Pfam" id="PF00589">
    <property type="entry name" value="Phage_integrase"/>
    <property type="match status" value="1"/>
</dbReference>
<evidence type="ECO:0000256" key="1">
    <source>
        <dbReference type="ARBA" id="ARBA00008857"/>
    </source>
</evidence>
<evidence type="ECO:0000256" key="4">
    <source>
        <dbReference type="PROSITE-ProRule" id="PRU01248"/>
    </source>
</evidence>
<feature type="domain" description="Tyr recombinase" evidence="6">
    <location>
        <begin position="181"/>
        <end position="388"/>
    </location>
</feature>
<dbReference type="InterPro" id="IPR010998">
    <property type="entry name" value="Integrase_recombinase_N"/>
</dbReference>
<evidence type="ECO:0000313" key="8">
    <source>
        <dbReference type="EMBL" id="QJC52937.1"/>
    </source>
</evidence>
<evidence type="ECO:0000313" key="9">
    <source>
        <dbReference type="Proteomes" id="UP000502136"/>
    </source>
</evidence>
<dbReference type="PROSITE" id="PS51898">
    <property type="entry name" value="TYR_RECOMBINASE"/>
    <property type="match status" value="1"/>
</dbReference>
<dbReference type="Proteomes" id="UP000502136">
    <property type="component" value="Chromosome"/>
</dbReference>
<dbReference type="EMBL" id="CP051428">
    <property type="protein sequence ID" value="QJC52937.1"/>
    <property type="molecule type" value="Genomic_DNA"/>
</dbReference>
<dbReference type="InterPro" id="IPR044068">
    <property type="entry name" value="CB"/>
</dbReference>
<keyword evidence="2 4" id="KW-0238">DNA-binding</keyword>
<feature type="domain" description="Core-binding (CB)" evidence="7">
    <location>
        <begin position="69"/>
        <end position="151"/>
    </location>
</feature>
<dbReference type="AlphaFoldDB" id="A0A6H2GZW2"/>
<evidence type="ECO:0000256" key="2">
    <source>
        <dbReference type="ARBA" id="ARBA00023125"/>
    </source>
</evidence>
<name>A0A6H2GZW2_9BACL</name>
<dbReference type="GO" id="GO:0003677">
    <property type="term" value="F:DNA binding"/>
    <property type="evidence" value="ECO:0007669"/>
    <property type="project" value="UniProtKB-UniRule"/>
</dbReference>
<evidence type="ECO:0000259" key="7">
    <source>
        <dbReference type="PROSITE" id="PS51900"/>
    </source>
</evidence>
<reference evidence="8 9" key="1">
    <citation type="submission" date="2020-04" db="EMBL/GenBank/DDBJ databases">
        <title>Novel Paenibacillus strain UniB2 isolated from commercial digestive syrup.</title>
        <authorList>
            <person name="Thorat V."/>
            <person name="Kirdat K."/>
            <person name="Tiwarekar B."/>
            <person name="Yadav A."/>
        </authorList>
    </citation>
    <scope>NUCLEOTIDE SEQUENCE [LARGE SCALE GENOMIC DNA]</scope>
    <source>
        <strain evidence="8 9">UniB2</strain>
    </source>
</reference>
<dbReference type="GO" id="GO:0015074">
    <property type="term" value="P:DNA integration"/>
    <property type="evidence" value="ECO:0007669"/>
    <property type="project" value="InterPro"/>
</dbReference>
<gene>
    <name evidence="8" type="ORF">HGI30_16085</name>
</gene>
<comment type="similarity">
    <text evidence="1">Belongs to the 'phage' integrase family.</text>
</comment>
<proteinExistence type="inferred from homology"/>
<dbReference type="InterPro" id="IPR013762">
    <property type="entry name" value="Integrase-like_cat_sf"/>
</dbReference>
<dbReference type="PANTHER" id="PTHR30349:SF64">
    <property type="entry name" value="PROPHAGE INTEGRASE INTD-RELATED"/>
    <property type="match status" value="1"/>
</dbReference>
<accession>A0A6H2GZW2</accession>
<dbReference type="CDD" id="cd01189">
    <property type="entry name" value="INT_ICEBs1_C_like"/>
    <property type="match status" value="1"/>
</dbReference>
<dbReference type="InterPro" id="IPR050090">
    <property type="entry name" value="Tyrosine_recombinase_XerCD"/>
</dbReference>
<dbReference type="PANTHER" id="PTHR30349">
    <property type="entry name" value="PHAGE INTEGRASE-RELATED"/>
    <property type="match status" value="1"/>
</dbReference>
<dbReference type="GO" id="GO:0006310">
    <property type="term" value="P:DNA recombination"/>
    <property type="evidence" value="ECO:0007669"/>
    <property type="project" value="UniProtKB-KW"/>
</dbReference>
<keyword evidence="3" id="KW-0233">DNA recombination</keyword>
<protein>
    <submittedName>
        <fullName evidence="8">Site-specific integrase</fullName>
    </submittedName>
</protein>
<dbReference type="KEGG" id="palr:HGI30_16085"/>
<sequence length="406" mass="46117">MASFTKIPANNKQGYKWVCIKDGPPDPATGARNQVKRRGDTKKEAEARCDEAIKKLGEHGLSEKDLKQLPFGRVAAEWLETYVRGGAKPGTIQRRKDSLKIIFSFMEHVNINRITPKLHQSMLNELFDSGYSKSTLDSVHVAANLVYKHALKERYIQSNPAAGATIPVKVRTVEEIENNPVENSYLERGELHQFLATVNEHGLTNDAPFFYLMAFSGLRIGEALALKWTDVDFETGNIRVTKTLYAPRNNMRTTVLLPPKTTASIREFDLDEDVMKLLKTHKAQQNQRILEKRLLTADFHNGNYVFANDSGYPTVHRQIEFRMKRLLKKSGLKKPATPHFFRHTHISMLTEAKVDLKTIMDRVGHDDPKTTLKIYTHVTEKMKKDAGQKLSSSYSDILKGLILQDS</sequence>
<dbReference type="RefSeq" id="WP_168908486.1">
    <property type="nucleotide sequence ID" value="NZ_CP051428.1"/>
</dbReference>
<dbReference type="PROSITE" id="PS51900">
    <property type="entry name" value="CB"/>
    <property type="match status" value="1"/>
</dbReference>
<organism evidence="8 9">
    <name type="scientific">Paenibacillus albicereus</name>
    <dbReference type="NCBI Taxonomy" id="2726185"/>
    <lineage>
        <taxon>Bacteria</taxon>
        <taxon>Bacillati</taxon>
        <taxon>Bacillota</taxon>
        <taxon>Bacilli</taxon>
        <taxon>Bacillales</taxon>
        <taxon>Paenibacillaceae</taxon>
        <taxon>Paenibacillus</taxon>
    </lineage>
</organism>
<evidence type="ECO:0000259" key="6">
    <source>
        <dbReference type="PROSITE" id="PS51898"/>
    </source>
</evidence>
<dbReference type="InterPro" id="IPR002104">
    <property type="entry name" value="Integrase_catalytic"/>
</dbReference>